<sequence>MSVGLLLIIILLSLGTVNSIFLIVNKGKGYYPNTMLGWSLLMYNLFILTYFLWIEAEYILDKPHLLRSFSPFMYLCAPFFYFYVRNSVKGLRGLQPLDWIHFIPALVHLLELIPFYLLPTEVKLEMAQAIIASPNQINYLGSGLIPMSFHYSFRIFLQTLYYIYCIHLVLQIRPDFLQRFNMDTLKDWLSIAIFLMGWIVFSNLLYVLLGYFNFGGNTFFLGQITIHISLIGILVLNIYVNFKPEIVYQFDPQKDFGSNQNEVGQTISLRQQDVTKYHSEVEKNEQLVAKTENKTIEALKYLLENEKIFQEKSLNLKVMSDRIGSSPKTLSTCIKLAYGKGFNEIVNEMRITYAVDKIENGYLDDFTLEALGEEVGFNSRTTFFNAFKKYKGCSPSEYWKKFQNGA</sequence>
<dbReference type="PROSITE" id="PS00041">
    <property type="entry name" value="HTH_ARAC_FAMILY_1"/>
    <property type="match status" value="1"/>
</dbReference>
<proteinExistence type="predicted"/>
<feature type="transmembrane region" description="Helical" evidence="4">
    <location>
        <begin position="99"/>
        <end position="118"/>
    </location>
</feature>
<dbReference type="RefSeq" id="WP_219293066.1">
    <property type="nucleotide sequence ID" value="NZ_RPHB01000009.1"/>
</dbReference>
<reference evidence="6 7" key="1">
    <citation type="journal article" date="2020" name="Syst. Appl. Microbiol.">
        <title>Arthrospiribacter ruber gen. nov., sp. nov., a novel bacterium isolated from Arthrospira cultures.</title>
        <authorList>
            <person name="Waleron M."/>
            <person name="Misztak A."/>
            <person name="Waleron M.M."/>
            <person name="Furmaniak M."/>
            <person name="Mrozik A."/>
            <person name="Waleron K."/>
        </authorList>
    </citation>
    <scope>NUCLEOTIDE SEQUENCE [LARGE SCALE GENOMIC DNA]</scope>
    <source>
        <strain evidence="6 7">DPMB0001</strain>
    </source>
</reference>
<evidence type="ECO:0000256" key="4">
    <source>
        <dbReference type="SAM" id="Phobius"/>
    </source>
</evidence>
<dbReference type="AlphaFoldDB" id="A0A951J0I0"/>
<dbReference type="InterPro" id="IPR018060">
    <property type="entry name" value="HTH_AraC"/>
</dbReference>
<evidence type="ECO:0000259" key="5">
    <source>
        <dbReference type="PROSITE" id="PS01124"/>
    </source>
</evidence>
<comment type="caution">
    <text evidence="6">The sequence shown here is derived from an EMBL/GenBank/DDBJ whole genome shotgun (WGS) entry which is preliminary data.</text>
</comment>
<name>A0A951J0I0_9BACT</name>
<feature type="transmembrane region" description="Helical" evidence="4">
    <location>
        <begin position="65"/>
        <end position="84"/>
    </location>
</feature>
<keyword evidence="4" id="KW-0812">Transmembrane</keyword>
<keyword evidence="1" id="KW-0805">Transcription regulation</keyword>
<dbReference type="InterPro" id="IPR018062">
    <property type="entry name" value="HTH_AraC-typ_CS"/>
</dbReference>
<protein>
    <submittedName>
        <fullName evidence="6">AraC family transcriptional regulator</fullName>
    </submittedName>
</protein>
<dbReference type="GO" id="GO:0003700">
    <property type="term" value="F:DNA-binding transcription factor activity"/>
    <property type="evidence" value="ECO:0007669"/>
    <property type="project" value="InterPro"/>
</dbReference>
<dbReference type="Pfam" id="PF12833">
    <property type="entry name" value="HTH_18"/>
    <property type="match status" value="1"/>
</dbReference>
<evidence type="ECO:0000256" key="2">
    <source>
        <dbReference type="ARBA" id="ARBA00023125"/>
    </source>
</evidence>
<evidence type="ECO:0000256" key="3">
    <source>
        <dbReference type="ARBA" id="ARBA00023163"/>
    </source>
</evidence>
<keyword evidence="4" id="KW-0472">Membrane</keyword>
<organism evidence="6 7">
    <name type="scientific">Arthrospiribacter ruber</name>
    <dbReference type="NCBI Taxonomy" id="2487934"/>
    <lineage>
        <taxon>Bacteria</taxon>
        <taxon>Pseudomonadati</taxon>
        <taxon>Bacteroidota</taxon>
        <taxon>Cytophagia</taxon>
        <taxon>Cytophagales</taxon>
        <taxon>Cyclobacteriaceae</taxon>
        <taxon>Arthrospiribacter</taxon>
    </lineage>
</organism>
<dbReference type="Proteomes" id="UP000727490">
    <property type="component" value="Unassembled WGS sequence"/>
</dbReference>
<dbReference type="GO" id="GO:0043565">
    <property type="term" value="F:sequence-specific DNA binding"/>
    <property type="evidence" value="ECO:0007669"/>
    <property type="project" value="InterPro"/>
</dbReference>
<feature type="transmembrane region" description="Helical" evidence="4">
    <location>
        <begin position="190"/>
        <end position="212"/>
    </location>
</feature>
<dbReference type="PROSITE" id="PS01124">
    <property type="entry name" value="HTH_ARAC_FAMILY_2"/>
    <property type="match status" value="1"/>
</dbReference>
<feature type="domain" description="HTH araC/xylS-type" evidence="5">
    <location>
        <begin position="293"/>
        <end position="401"/>
    </location>
</feature>
<dbReference type="PANTHER" id="PTHR43280">
    <property type="entry name" value="ARAC-FAMILY TRANSCRIPTIONAL REGULATOR"/>
    <property type="match status" value="1"/>
</dbReference>
<evidence type="ECO:0000313" key="7">
    <source>
        <dbReference type="Proteomes" id="UP000727490"/>
    </source>
</evidence>
<keyword evidence="3" id="KW-0804">Transcription</keyword>
<feature type="transmembrane region" description="Helical" evidence="4">
    <location>
        <begin position="219"/>
        <end position="240"/>
    </location>
</feature>
<evidence type="ECO:0000256" key="1">
    <source>
        <dbReference type="ARBA" id="ARBA00023015"/>
    </source>
</evidence>
<dbReference type="SMART" id="SM00342">
    <property type="entry name" value="HTH_ARAC"/>
    <property type="match status" value="1"/>
</dbReference>
<evidence type="ECO:0000313" key="6">
    <source>
        <dbReference type="EMBL" id="MBW3469744.1"/>
    </source>
</evidence>
<accession>A0A951J0I0</accession>
<keyword evidence="2" id="KW-0238">DNA-binding</keyword>
<dbReference type="EMBL" id="RPHB01000009">
    <property type="protein sequence ID" value="MBW3469744.1"/>
    <property type="molecule type" value="Genomic_DNA"/>
</dbReference>
<gene>
    <name evidence="6" type="ORF">EGN73_18260</name>
</gene>
<feature type="transmembrane region" description="Helical" evidence="4">
    <location>
        <begin position="35"/>
        <end position="53"/>
    </location>
</feature>
<dbReference type="PANTHER" id="PTHR43280:SF2">
    <property type="entry name" value="HTH-TYPE TRANSCRIPTIONAL REGULATOR EXSA"/>
    <property type="match status" value="1"/>
</dbReference>
<keyword evidence="7" id="KW-1185">Reference proteome</keyword>
<keyword evidence="4" id="KW-1133">Transmembrane helix</keyword>